<dbReference type="EMBL" id="JANBOH010000202">
    <property type="protein sequence ID" value="KAJ1643984.1"/>
    <property type="molecule type" value="Genomic_DNA"/>
</dbReference>
<keyword evidence="4" id="KW-1185">Reference proteome</keyword>
<keyword evidence="2" id="KW-0732">Signal</keyword>
<evidence type="ECO:0000313" key="4">
    <source>
        <dbReference type="Proteomes" id="UP001145021"/>
    </source>
</evidence>
<proteinExistence type="predicted"/>
<feature type="signal peptide" evidence="2">
    <location>
        <begin position="1"/>
        <end position="18"/>
    </location>
</feature>
<accession>A0A9W7XI65</accession>
<feature type="region of interest" description="Disordered" evidence="1">
    <location>
        <begin position="195"/>
        <end position="221"/>
    </location>
</feature>
<dbReference type="AlphaFoldDB" id="A0A9W7XI65"/>
<sequence length="221" mass="24319">MVVALAVALLLASSAATARNNYVVERKEIATLNKSSFLSSLSTEKTMLIGFLEKGQDESERMLYELEMFAGSAQGRYPDLKVIPELHLLVRDSNGGKWKSHSIDVDISVEGLSSYVDNQSWMLHAKDAHVLTFCTPFNFCGRMLGALAEKSIALERALPIPKWLAMILIPALITFAGRFVIESMYSTEERVRTALSGSDNGAQSLNDSAEQNADDEPKKSK</sequence>
<reference evidence="3" key="1">
    <citation type="submission" date="2022-07" db="EMBL/GenBank/DDBJ databases">
        <title>Phylogenomic reconstructions and comparative analyses of Kickxellomycotina fungi.</title>
        <authorList>
            <person name="Reynolds N.K."/>
            <person name="Stajich J.E."/>
            <person name="Barry K."/>
            <person name="Grigoriev I.V."/>
            <person name="Crous P."/>
            <person name="Smith M.E."/>
        </authorList>
    </citation>
    <scope>NUCLEOTIDE SEQUENCE</scope>
    <source>
        <strain evidence="3">NBRC 105413</strain>
    </source>
</reference>
<evidence type="ECO:0000313" key="3">
    <source>
        <dbReference type="EMBL" id="KAJ1643984.1"/>
    </source>
</evidence>
<name>A0A9W7XI65_9FUNG</name>
<feature type="chain" id="PRO_5040888698" evidence="2">
    <location>
        <begin position="19"/>
        <end position="221"/>
    </location>
</feature>
<evidence type="ECO:0000256" key="2">
    <source>
        <dbReference type="SAM" id="SignalP"/>
    </source>
</evidence>
<feature type="compositionally biased region" description="Polar residues" evidence="1">
    <location>
        <begin position="195"/>
        <end position="211"/>
    </location>
</feature>
<comment type="caution">
    <text evidence="3">The sequence shown here is derived from an EMBL/GenBank/DDBJ whole genome shotgun (WGS) entry which is preliminary data.</text>
</comment>
<protein>
    <submittedName>
        <fullName evidence="3">Uncharacterized protein</fullName>
    </submittedName>
</protein>
<organism evidence="3 4">
    <name type="scientific">Coemansia asiatica</name>
    <dbReference type="NCBI Taxonomy" id="1052880"/>
    <lineage>
        <taxon>Eukaryota</taxon>
        <taxon>Fungi</taxon>
        <taxon>Fungi incertae sedis</taxon>
        <taxon>Zoopagomycota</taxon>
        <taxon>Kickxellomycotina</taxon>
        <taxon>Kickxellomycetes</taxon>
        <taxon>Kickxellales</taxon>
        <taxon>Kickxellaceae</taxon>
        <taxon>Coemansia</taxon>
    </lineage>
</organism>
<dbReference type="Proteomes" id="UP001145021">
    <property type="component" value="Unassembled WGS sequence"/>
</dbReference>
<gene>
    <name evidence="3" type="ORF">LPJ64_004297</name>
</gene>
<evidence type="ECO:0000256" key="1">
    <source>
        <dbReference type="SAM" id="MobiDB-lite"/>
    </source>
</evidence>